<evidence type="ECO:0000313" key="2">
    <source>
        <dbReference type="Proteomes" id="UP001371305"/>
    </source>
</evidence>
<accession>A0ABU9AY46</accession>
<proteinExistence type="predicted"/>
<gene>
    <name evidence="1" type="ORF">WKV53_18935</name>
</gene>
<evidence type="ECO:0000313" key="1">
    <source>
        <dbReference type="EMBL" id="MEK7952596.1"/>
    </source>
</evidence>
<dbReference type="EMBL" id="JBBUKT010000008">
    <property type="protein sequence ID" value="MEK7952596.1"/>
    <property type="molecule type" value="Genomic_DNA"/>
</dbReference>
<comment type="caution">
    <text evidence="1">The sequence shown here is derived from an EMBL/GenBank/DDBJ whole genome shotgun (WGS) entry which is preliminary data.</text>
</comment>
<dbReference type="Proteomes" id="UP001371305">
    <property type="component" value="Unassembled WGS sequence"/>
</dbReference>
<name>A0ABU9AY46_9BACT</name>
<reference evidence="1 2" key="1">
    <citation type="submission" date="2024-04" db="EMBL/GenBank/DDBJ databases">
        <title>Luteolibacter sp. isolated from soil.</title>
        <authorList>
            <person name="An J."/>
        </authorList>
    </citation>
    <scope>NUCLEOTIDE SEQUENCE [LARGE SCALE GENOMIC DNA]</scope>
    <source>
        <strain evidence="1 2">Y139</strain>
    </source>
</reference>
<dbReference type="RefSeq" id="WP_341406352.1">
    <property type="nucleotide sequence ID" value="NZ_JBBUKT010000008.1"/>
</dbReference>
<organism evidence="1 2">
    <name type="scientific">Luteolibacter soli</name>
    <dbReference type="NCBI Taxonomy" id="3135280"/>
    <lineage>
        <taxon>Bacteria</taxon>
        <taxon>Pseudomonadati</taxon>
        <taxon>Verrucomicrobiota</taxon>
        <taxon>Verrucomicrobiia</taxon>
        <taxon>Verrucomicrobiales</taxon>
        <taxon>Verrucomicrobiaceae</taxon>
        <taxon>Luteolibacter</taxon>
    </lineage>
</organism>
<dbReference type="InterPro" id="IPR011990">
    <property type="entry name" value="TPR-like_helical_dom_sf"/>
</dbReference>
<protein>
    <recommendedName>
        <fullName evidence="3">Tetratricopeptide repeat protein</fullName>
    </recommendedName>
</protein>
<sequence length="397" mass="43044">MIEALEEKKGSESLHELTECLVTLGILLRDHGQPFEALPYLARAVEIAKPFDTGSVAAKETLADALMNRGICDLTLATPAHVASALEAFDAAIGIRSRLPLEGYPGTRWGLAAAYMNRGDALTRLHGPTGEAREAYDLAITELDHIGPGDGFDLLQRKALAWTNRGLATGSPDEAIACFSRGIDLLADSSSDRHLLTRCHALLHRGLLHLSKIGDTALAQTDARALIAITRANERRYPAMAEVGLHARHLLCRALVKSLEDGTPAENGDWIAEASDTVEDALSLERYWAARDIRAFRTIAFELFVLGLRIYRVCQPHFLSEFILESLDPATTPGAPRDDPRFLEAAAVAIKQGLDDALVRGASSTLQPEDHAKELAIIDALKAADLRLSRLQKSGQG</sequence>
<evidence type="ECO:0008006" key="3">
    <source>
        <dbReference type="Google" id="ProtNLM"/>
    </source>
</evidence>
<dbReference type="Gene3D" id="1.25.40.10">
    <property type="entry name" value="Tetratricopeptide repeat domain"/>
    <property type="match status" value="1"/>
</dbReference>
<dbReference type="SUPFAM" id="SSF48452">
    <property type="entry name" value="TPR-like"/>
    <property type="match status" value="1"/>
</dbReference>
<keyword evidence="2" id="KW-1185">Reference proteome</keyword>